<dbReference type="Pfam" id="PF00590">
    <property type="entry name" value="TP_methylase"/>
    <property type="match status" value="1"/>
</dbReference>
<dbReference type="InterPro" id="IPR018063">
    <property type="entry name" value="SAM_MeTrfase_RsmI_CS"/>
</dbReference>
<dbReference type="Gene3D" id="3.40.1010.10">
    <property type="entry name" value="Cobalt-precorrin-4 Transmethylase, Domain 1"/>
    <property type="match status" value="1"/>
</dbReference>
<protein>
    <submittedName>
        <fullName evidence="8">Ribosomal RNA small subunit methyltransferase I</fullName>
        <ecNumber evidence="8">2.1.1.198</ecNumber>
    </submittedName>
</protein>
<keyword evidence="5" id="KW-0949">S-adenosyl-L-methionine</keyword>
<evidence type="ECO:0000313" key="8">
    <source>
        <dbReference type="EMBL" id="OIQ82960.1"/>
    </source>
</evidence>
<dbReference type="PROSITE" id="PS01296">
    <property type="entry name" value="RSMI"/>
    <property type="match status" value="1"/>
</dbReference>
<gene>
    <name evidence="8" type="primary">rsmI_13</name>
    <name evidence="8" type="ORF">GALL_352360</name>
</gene>
<keyword evidence="2" id="KW-0698">rRNA processing</keyword>
<dbReference type="AlphaFoldDB" id="A0A1J5QHN9"/>
<accession>A0A1J5QHN9</accession>
<dbReference type="InterPro" id="IPR035996">
    <property type="entry name" value="4pyrrol_Methylase_sf"/>
</dbReference>
<dbReference type="InterPro" id="IPR014777">
    <property type="entry name" value="4pyrrole_Mease_sub1"/>
</dbReference>
<dbReference type="GO" id="GO:0032259">
    <property type="term" value="P:methylation"/>
    <property type="evidence" value="ECO:0007669"/>
    <property type="project" value="UniProtKB-KW"/>
</dbReference>
<feature type="domain" description="RsmI HTH" evidence="7">
    <location>
        <begin position="170"/>
        <end position="213"/>
    </location>
</feature>
<dbReference type="EMBL" id="MLJW01000749">
    <property type="protein sequence ID" value="OIQ82960.1"/>
    <property type="molecule type" value="Genomic_DNA"/>
</dbReference>
<dbReference type="PIRSF" id="PIRSF005917">
    <property type="entry name" value="MTase_YraL"/>
    <property type="match status" value="1"/>
</dbReference>
<name>A0A1J5QHN9_9ZZZZ</name>
<keyword evidence="1" id="KW-0963">Cytoplasm</keyword>
<keyword evidence="4 8" id="KW-0808">Transferase</keyword>
<dbReference type="SUPFAM" id="SSF53790">
    <property type="entry name" value="Tetrapyrrole methylase"/>
    <property type="match status" value="1"/>
</dbReference>
<comment type="caution">
    <text evidence="8">The sequence shown here is derived from an EMBL/GenBank/DDBJ whole genome shotgun (WGS) entry which is preliminary data.</text>
</comment>
<dbReference type="PANTHER" id="PTHR46111">
    <property type="entry name" value="RIBOSOMAL RNA SMALL SUBUNIT METHYLTRANSFERASE I"/>
    <property type="match status" value="1"/>
</dbReference>
<dbReference type="EC" id="2.1.1.198" evidence="8"/>
<dbReference type="Gene3D" id="3.30.950.10">
    <property type="entry name" value="Methyltransferase, Cobalt-precorrin-4 Transmethylase, Domain 2"/>
    <property type="match status" value="1"/>
</dbReference>
<evidence type="ECO:0000256" key="2">
    <source>
        <dbReference type="ARBA" id="ARBA00022552"/>
    </source>
</evidence>
<feature type="domain" description="Tetrapyrrole methylase" evidence="6">
    <location>
        <begin position="5"/>
        <end position="141"/>
    </location>
</feature>
<evidence type="ECO:0000256" key="3">
    <source>
        <dbReference type="ARBA" id="ARBA00022603"/>
    </source>
</evidence>
<evidence type="ECO:0000256" key="1">
    <source>
        <dbReference type="ARBA" id="ARBA00022490"/>
    </source>
</evidence>
<evidence type="ECO:0000259" key="7">
    <source>
        <dbReference type="Pfam" id="PF23016"/>
    </source>
</evidence>
<evidence type="ECO:0000259" key="6">
    <source>
        <dbReference type="Pfam" id="PF00590"/>
    </source>
</evidence>
<dbReference type="GO" id="GO:0008168">
    <property type="term" value="F:methyltransferase activity"/>
    <property type="evidence" value="ECO:0007669"/>
    <property type="project" value="UniProtKB-KW"/>
</dbReference>
<dbReference type="InterPro" id="IPR053910">
    <property type="entry name" value="RsmI_HTH"/>
</dbReference>
<sequence>MLGHLAAGRRVAYVSDAGTPGINDPGAVLVRAAREAGHPVLPLPGASSVTAVLSASGLELETGYTFAGYVPATKQQRLAFYREQLASPRAVVCFETPHRIQQSLDDLAALAAASPAPVRMLLAKELTKQFETIAAGTPAELLAWLAADPKRAQGEFVLVLQPPAGADAQAMDGQTQRWLLRLARELPASRAAAVAADMLGADRKTLYRWLLAQTNSEPRED</sequence>
<evidence type="ECO:0000256" key="4">
    <source>
        <dbReference type="ARBA" id="ARBA00022679"/>
    </source>
</evidence>
<evidence type="ECO:0000256" key="5">
    <source>
        <dbReference type="ARBA" id="ARBA00022691"/>
    </source>
</evidence>
<organism evidence="8">
    <name type="scientific">mine drainage metagenome</name>
    <dbReference type="NCBI Taxonomy" id="410659"/>
    <lineage>
        <taxon>unclassified sequences</taxon>
        <taxon>metagenomes</taxon>
        <taxon>ecological metagenomes</taxon>
    </lineage>
</organism>
<dbReference type="InterPro" id="IPR014776">
    <property type="entry name" value="4pyrrole_Mease_sub2"/>
</dbReference>
<dbReference type="Pfam" id="PF23016">
    <property type="entry name" value="RsmI_C"/>
    <property type="match status" value="1"/>
</dbReference>
<dbReference type="PANTHER" id="PTHR46111:SF1">
    <property type="entry name" value="RIBOSOMAL RNA SMALL SUBUNIT METHYLTRANSFERASE I"/>
    <property type="match status" value="1"/>
</dbReference>
<dbReference type="InterPro" id="IPR008189">
    <property type="entry name" value="rRNA_ssu_MeTfrase_I"/>
</dbReference>
<dbReference type="GO" id="GO:0006364">
    <property type="term" value="P:rRNA processing"/>
    <property type="evidence" value="ECO:0007669"/>
    <property type="project" value="UniProtKB-KW"/>
</dbReference>
<reference evidence="8" key="1">
    <citation type="submission" date="2016-10" db="EMBL/GenBank/DDBJ databases">
        <title>Sequence of Gallionella enrichment culture.</title>
        <authorList>
            <person name="Poehlein A."/>
            <person name="Muehling M."/>
            <person name="Daniel R."/>
        </authorList>
    </citation>
    <scope>NUCLEOTIDE SEQUENCE</scope>
</reference>
<proteinExistence type="predicted"/>
<dbReference type="InterPro" id="IPR000878">
    <property type="entry name" value="4pyrrol_Mease"/>
</dbReference>
<keyword evidence="3 8" id="KW-0489">Methyltransferase</keyword>